<protein>
    <submittedName>
        <fullName evidence="2">Glycosyltransferase type 1</fullName>
    </submittedName>
</protein>
<feature type="domain" description="Glycosyl transferase family 1" evidence="1">
    <location>
        <begin position="245"/>
        <end position="401"/>
    </location>
</feature>
<evidence type="ECO:0000313" key="2">
    <source>
        <dbReference type="EMBL" id="ASC71576.1"/>
    </source>
</evidence>
<dbReference type="PANTHER" id="PTHR45947:SF3">
    <property type="entry name" value="SULFOQUINOVOSYL TRANSFERASE SQD2"/>
    <property type="match status" value="1"/>
</dbReference>
<dbReference type="RefSeq" id="WP_256995595.1">
    <property type="nucleotide sequence ID" value="NZ_CP021983.2"/>
</dbReference>
<proteinExistence type="predicted"/>
<keyword evidence="3" id="KW-1185">Reference proteome</keyword>
<dbReference type="Gene3D" id="3.40.50.2000">
    <property type="entry name" value="Glycogen Phosphorylase B"/>
    <property type="match status" value="2"/>
</dbReference>
<dbReference type="InterPro" id="IPR050194">
    <property type="entry name" value="Glycosyltransferase_grp1"/>
</dbReference>
<dbReference type="Pfam" id="PF00534">
    <property type="entry name" value="Glycos_transf_1"/>
    <property type="match status" value="1"/>
</dbReference>
<dbReference type="PANTHER" id="PTHR45947">
    <property type="entry name" value="SULFOQUINOVOSYL TRANSFERASE SQD2"/>
    <property type="match status" value="1"/>
</dbReference>
<reference evidence="2 3" key="1">
    <citation type="journal article" date="2016" name="Biochim. Biophys. Acta">
        <title>Characterization of red-shifted phycobilisomes isolated from the chlorophyll f-containing cyanobacterium Halomicronema hongdechloris.</title>
        <authorList>
            <person name="Li Y."/>
            <person name="Lin Y."/>
            <person name="Garvey C.J."/>
            <person name="Birch D."/>
            <person name="Corkery R.W."/>
            <person name="Loughlin P.C."/>
            <person name="Scheer H."/>
            <person name="Willows R.D."/>
            <person name="Chen M."/>
        </authorList>
    </citation>
    <scope>NUCLEOTIDE SEQUENCE [LARGE SCALE GENOMIC DNA]</scope>
    <source>
        <strain evidence="2 3">C2206</strain>
    </source>
</reference>
<dbReference type="GO" id="GO:0016757">
    <property type="term" value="F:glycosyltransferase activity"/>
    <property type="evidence" value="ECO:0007669"/>
    <property type="project" value="InterPro"/>
</dbReference>
<dbReference type="SUPFAM" id="SSF53756">
    <property type="entry name" value="UDP-Glycosyltransferase/glycogen phosphorylase"/>
    <property type="match status" value="1"/>
</dbReference>
<evidence type="ECO:0000259" key="1">
    <source>
        <dbReference type="Pfam" id="PF00534"/>
    </source>
</evidence>
<dbReference type="EMBL" id="CP021983">
    <property type="protein sequence ID" value="ASC71576.1"/>
    <property type="molecule type" value="Genomic_DNA"/>
</dbReference>
<dbReference type="KEGG" id="hhg:XM38_025280"/>
<name>A0A1Z3HMS9_9CYAN</name>
<evidence type="ECO:0000313" key="3">
    <source>
        <dbReference type="Proteomes" id="UP000191901"/>
    </source>
</evidence>
<sequence length="430" mass="49790">MMGNKKLRILLIIEQCNPEWTSVPLQGYYFYISIRNLFNTTLVTHERNKPALEKVHSDRDIVYIYESNFTKWYYKHAESLSKIKGKIIWPLYNTLTYPIYAEFNHLVYKKFKTSVLKRDYDIVHVVTPMMPRYPAKIIKACKNIPFIIGPVNGGVPYPKGFQEIARKEFAGFNFLRLIGRWLIPGYRETYEEADYILAGSTYTLNLIKSLFDVRDEHIELFYENGINDAFFSKDPKVDTEESIQINLLFVGRLVPYKGADILIDSIGQLRPQIQENISLIIVGNGSEKESLQQQVQNLDLKEKIHFPGWVNQQEILEYYHKSDIFCFPSVREFGGAVVIEAMANGLPCIVVDNGGIGEYVTEETGFKINPISREFVVQELRKRIEQLVEDRALHAAMSYEAVERAKEFTWDSKAEKISDIYLKLLSNSSE</sequence>
<dbReference type="CDD" id="cd03801">
    <property type="entry name" value="GT4_PimA-like"/>
    <property type="match status" value="1"/>
</dbReference>
<accession>A0A1Z3HMS9</accession>
<dbReference type="Proteomes" id="UP000191901">
    <property type="component" value="Chromosome"/>
</dbReference>
<dbReference type="STRING" id="1641165.XM38_28020"/>
<organism evidence="2 3">
    <name type="scientific">Halomicronema hongdechloris C2206</name>
    <dbReference type="NCBI Taxonomy" id="1641165"/>
    <lineage>
        <taxon>Bacteria</taxon>
        <taxon>Bacillati</taxon>
        <taxon>Cyanobacteriota</taxon>
        <taxon>Cyanophyceae</taxon>
        <taxon>Nodosilineales</taxon>
        <taxon>Nodosilineaceae</taxon>
        <taxon>Halomicronema</taxon>
    </lineage>
</organism>
<dbReference type="InterPro" id="IPR001296">
    <property type="entry name" value="Glyco_trans_1"/>
</dbReference>
<dbReference type="AlphaFoldDB" id="A0A1Z3HMS9"/>
<gene>
    <name evidence="2" type="ORF">XM38_025280</name>
</gene>